<accession>A0A8C4V220</accession>
<dbReference type="Ensembl" id="ENSFTIT00000019675.1">
    <property type="protein sequence ID" value="ENSFTIP00000018880.1"/>
    <property type="gene ID" value="ENSFTIG00000012466.1"/>
</dbReference>
<dbReference type="AlphaFoldDB" id="A0A8C4V220"/>
<evidence type="ECO:0000313" key="1">
    <source>
        <dbReference type="Ensembl" id="ENSFTIP00000018880.1"/>
    </source>
</evidence>
<sequence length="158" mass="17551">MLDIYQIPLRSGIKVPVGFGKCWRRSLCYTTRFVLHWQVSPGLRAFLSLKALKYACPLLSVCSPLSSPWLAVSAPLAVEGLRKHRSVTGGICSPAVLAAQWGGDQGTHGPLSSLGRNCWRHQEFFTAHRKQQLGNCHKQARRAISCLRIPVDKTTRQS</sequence>
<protein>
    <submittedName>
        <fullName evidence="1">Uncharacterized protein</fullName>
    </submittedName>
</protein>
<reference evidence="1" key="2">
    <citation type="submission" date="2025-09" db="UniProtKB">
        <authorList>
            <consortium name="Ensembl"/>
        </authorList>
    </citation>
    <scope>IDENTIFICATION</scope>
</reference>
<keyword evidence="2" id="KW-1185">Reference proteome</keyword>
<organism evidence="1 2">
    <name type="scientific">Falco tinnunculus</name>
    <name type="common">Common kestrel</name>
    <dbReference type="NCBI Taxonomy" id="100819"/>
    <lineage>
        <taxon>Eukaryota</taxon>
        <taxon>Metazoa</taxon>
        <taxon>Chordata</taxon>
        <taxon>Craniata</taxon>
        <taxon>Vertebrata</taxon>
        <taxon>Euteleostomi</taxon>
        <taxon>Archelosauria</taxon>
        <taxon>Archosauria</taxon>
        <taxon>Dinosauria</taxon>
        <taxon>Saurischia</taxon>
        <taxon>Theropoda</taxon>
        <taxon>Coelurosauria</taxon>
        <taxon>Aves</taxon>
        <taxon>Neognathae</taxon>
        <taxon>Neoaves</taxon>
        <taxon>Telluraves</taxon>
        <taxon>Australaves</taxon>
        <taxon>Falconiformes</taxon>
        <taxon>Falconidae</taxon>
        <taxon>Falco</taxon>
    </lineage>
</organism>
<name>A0A8C4V220_FALTI</name>
<dbReference type="Proteomes" id="UP000694562">
    <property type="component" value="Unplaced"/>
</dbReference>
<reference evidence="1" key="1">
    <citation type="submission" date="2025-08" db="UniProtKB">
        <authorList>
            <consortium name="Ensembl"/>
        </authorList>
    </citation>
    <scope>IDENTIFICATION</scope>
</reference>
<proteinExistence type="predicted"/>
<evidence type="ECO:0000313" key="2">
    <source>
        <dbReference type="Proteomes" id="UP000694562"/>
    </source>
</evidence>